<proteinExistence type="predicted"/>
<gene>
    <name evidence="7" type="primary">genX</name>
    <name evidence="7" type="ORF">KO353_05120</name>
</gene>
<evidence type="ECO:0000313" key="7">
    <source>
        <dbReference type="EMBL" id="QXM25594.1"/>
    </source>
</evidence>
<dbReference type="GO" id="GO:0004824">
    <property type="term" value="F:lysine-tRNA ligase activity"/>
    <property type="evidence" value="ECO:0007669"/>
    <property type="project" value="InterPro"/>
</dbReference>
<evidence type="ECO:0000256" key="4">
    <source>
        <dbReference type="ARBA" id="ARBA00022840"/>
    </source>
</evidence>
<dbReference type="PANTHER" id="PTHR42918">
    <property type="entry name" value="LYSYL-TRNA SYNTHETASE"/>
    <property type="match status" value="1"/>
</dbReference>
<dbReference type="GO" id="GO:0006430">
    <property type="term" value="P:lysyl-tRNA aminoacylation"/>
    <property type="evidence" value="ECO:0007669"/>
    <property type="project" value="InterPro"/>
</dbReference>
<evidence type="ECO:0000256" key="3">
    <source>
        <dbReference type="ARBA" id="ARBA00022741"/>
    </source>
</evidence>
<evidence type="ECO:0000256" key="2">
    <source>
        <dbReference type="ARBA" id="ARBA00022598"/>
    </source>
</evidence>
<dbReference type="FunFam" id="3.30.930.10:FF:000017">
    <property type="entry name" value="Elongation factor P--(R)-beta-lysine ligase"/>
    <property type="match status" value="1"/>
</dbReference>
<keyword evidence="3" id="KW-0547">Nucleotide-binding</keyword>
<evidence type="ECO:0000313" key="8">
    <source>
        <dbReference type="Proteomes" id="UP000694001"/>
    </source>
</evidence>
<dbReference type="EMBL" id="CP076448">
    <property type="protein sequence ID" value="QXM25594.1"/>
    <property type="molecule type" value="Genomic_DNA"/>
</dbReference>
<dbReference type="RefSeq" id="WP_218286650.1">
    <property type="nucleotide sequence ID" value="NZ_CP076448.1"/>
</dbReference>
<dbReference type="PROSITE" id="PS50862">
    <property type="entry name" value="AA_TRNA_LIGASE_II"/>
    <property type="match status" value="1"/>
</dbReference>
<dbReference type="PANTHER" id="PTHR42918:SF6">
    <property type="entry name" value="ELONGATION FACTOR P--(R)-BETA-LYSINE LIGASE"/>
    <property type="match status" value="1"/>
</dbReference>
<evidence type="ECO:0000256" key="1">
    <source>
        <dbReference type="ARBA" id="ARBA00011738"/>
    </source>
</evidence>
<accession>A0A975U4V9</accession>
<dbReference type="NCBIfam" id="TIGR00462">
    <property type="entry name" value="genX"/>
    <property type="match status" value="1"/>
</dbReference>
<dbReference type="NCBIfam" id="NF006828">
    <property type="entry name" value="PRK09350.1"/>
    <property type="match status" value="1"/>
</dbReference>
<dbReference type="InterPro" id="IPR006195">
    <property type="entry name" value="aa-tRNA-synth_II"/>
</dbReference>
<dbReference type="AlphaFoldDB" id="A0A975U4V9"/>
<dbReference type="Proteomes" id="UP000694001">
    <property type="component" value="Chromosome"/>
</dbReference>
<sequence>MSPPWAPERLAARLPFLRRRARLVAEIRAVLAARGYTEVETPILQACPGMEPNLDPFVTRYSAKVGCEQRTLYLQFSPEFAMKKLLAGGAGPIFQFARVFRNGEAGPNHQPEFTLLEWYRPGLSLAGLMDETEALIRTVVPEGLRTKHLSVPTDVPFERISVAEAFLRHCDGLDLLATAPDPLAPEVSLLAEAASRIGVRHRAGETWQDLFFRLLLERVEPAIGRDRPTFLTHWPASEAALARRDPADPRVALRFELFAAGLELANAYEELTDAAEQRARFAAWAEERRRLTGEVRAVDEDFLDALEHGLPPCSGIALGIDRLAMLASGAARIEDVLWLPAV</sequence>
<name>A0A975U4V9_9PROT</name>
<keyword evidence="4" id="KW-0067">ATP-binding</keyword>
<dbReference type="GO" id="GO:0000049">
    <property type="term" value="F:tRNA binding"/>
    <property type="evidence" value="ECO:0007669"/>
    <property type="project" value="TreeGrafter"/>
</dbReference>
<dbReference type="InterPro" id="IPR004364">
    <property type="entry name" value="Aa-tRNA-synt_II"/>
</dbReference>
<dbReference type="GO" id="GO:0005524">
    <property type="term" value="F:ATP binding"/>
    <property type="evidence" value="ECO:0007669"/>
    <property type="project" value="UniProtKB-KW"/>
</dbReference>
<keyword evidence="8" id="KW-1185">Reference proteome</keyword>
<keyword evidence="2" id="KW-0436">Ligase</keyword>
<comment type="catalytic activity">
    <reaction evidence="5">
        <text>D-beta-lysine + L-lysyl-[protein] + ATP = N(6)-((3R)-3,6-diaminohexanoyl)-L-lysyl-[protein] + AMP + diphosphate + H(+)</text>
        <dbReference type="Rhea" id="RHEA:83435"/>
        <dbReference type="Rhea" id="RHEA-COMP:9752"/>
        <dbReference type="Rhea" id="RHEA-COMP:20131"/>
        <dbReference type="ChEBI" id="CHEBI:15378"/>
        <dbReference type="ChEBI" id="CHEBI:29969"/>
        <dbReference type="ChEBI" id="CHEBI:30616"/>
        <dbReference type="ChEBI" id="CHEBI:33019"/>
        <dbReference type="ChEBI" id="CHEBI:84138"/>
        <dbReference type="ChEBI" id="CHEBI:156053"/>
        <dbReference type="ChEBI" id="CHEBI:456215"/>
    </reaction>
    <physiologicalReaction direction="left-to-right" evidence="5">
        <dbReference type="Rhea" id="RHEA:83436"/>
    </physiologicalReaction>
</comment>
<dbReference type="InterPro" id="IPR004525">
    <property type="entry name" value="EpmA"/>
</dbReference>
<dbReference type="KEGG" id="elio:KO353_05120"/>
<reference evidence="7" key="1">
    <citation type="submission" date="2021-06" db="EMBL/GenBank/DDBJ databases">
        <title>Elioraea tepida, sp. nov., a moderately thermophilic aerobic anoxygenic phototrophic bacterium isolated from an alkaline siliceous hot spring mat community in Yellowstone National Park, WY, USA.</title>
        <authorList>
            <person name="Saini M.K."/>
            <person name="Yoshida S."/>
            <person name="Sebastian A."/>
            <person name="Hirose S."/>
            <person name="Hara E."/>
            <person name="Tamaki H."/>
            <person name="Soulier N.T."/>
            <person name="Albert I."/>
            <person name="Hanada S."/>
            <person name="Bryant D.A."/>
            <person name="Tank M."/>
        </authorList>
    </citation>
    <scope>NUCLEOTIDE SEQUENCE</scope>
    <source>
        <strain evidence="7">MS-P2</strain>
    </source>
</reference>
<protein>
    <submittedName>
        <fullName evidence="7">EF-P lysine aminoacylase GenX</fullName>
    </submittedName>
</protein>
<organism evidence="7 8">
    <name type="scientific">Elioraea tepida</name>
    <dbReference type="NCBI Taxonomy" id="2843330"/>
    <lineage>
        <taxon>Bacteria</taxon>
        <taxon>Pseudomonadati</taxon>
        <taxon>Pseudomonadota</taxon>
        <taxon>Alphaproteobacteria</taxon>
        <taxon>Acetobacterales</taxon>
        <taxon>Elioraeaceae</taxon>
        <taxon>Elioraea</taxon>
    </lineage>
</organism>
<dbReference type="GO" id="GO:0005829">
    <property type="term" value="C:cytosol"/>
    <property type="evidence" value="ECO:0007669"/>
    <property type="project" value="TreeGrafter"/>
</dbReference>
<evidence type="ECO:0000259" key="6">
    <source>
        <dbReference type="PROSITE" id="PS50862"/>
    </source>
</evidence>
<dbReference type="Pfam" id="PF00152">
    <property type="entry name" value="tRNA-synt_2"/>
    <property type="match status" value="1"/>
</dbReference>
<feature type="domain" description="Aminoacyl-transfer RNA synthetases class-II family profile" evidence="6">
    <location>
        <begin position="20"/>
        <end position="340"/>
    </location>
</feature>
<comment type="subunit">
    <text evidence="1">Homodimer.</text>
</comment>
<evidence type="ECO:0000256" key="5">
    <source>
        <dbReference type="ARBA" id="ARBA00052794"/>
    </source>
</evidence>